<proteinExistence type="predicted"/>
<comment type="caution">
    <text evidence="1">The sequence shown here is derived from an EMBL/GenBank/DDBJ whole genome shotgun (WGS) entry which is preliminary data.</text>
</comment>
<gene>
    <name evidence="1" type="ORF">QAD02_002899</name>
</gene>
<organism evidence="1 2">
    <name type="scientific">Eretmocerus hayati</name>
    <dbReference type="NCBI Taxonomy" id="131215"/>
    <lineage>
        <taxon>Eukaryota</taxon>
        <taxon>Metazoa</taxon>
        <taxon>Ecdysozoa</taxon>
        <taxon>Arthropoda</taxon>
        <taxon>Hexapoda</taxon>
        <taxon>Insecta</taxon>
        <taxon>Pterygota</taxon>
        <taxon>Neoptera</taxon>
        <taxon>Endopterygota</taxon>
        <taxon>Hymenoptera</taxon>
        <taxon>Apocrita</taxon>
        <taxon>Proctotrupomorpha</taxon>
        <taxon>Chalcidoidea</taxon>
        <taxon>Aphelinidae</taxon>
        <taxon>Aphelininae</taxon>
        <taxon>Eretmocerus</taxon>
    </lineage>
</organism>
<sequence>MDGNGKCHHSRHGRKDSVIDTVRHEIGRESAEPRIFTTRMREGDGIVTDTGKNGLGRNFNFVFFLYGQERVMASYRTWARTGKKTWTLTGVGTNTGERGQCFVFPPTWTETDYAILPDTDKNGRGDMCIVADKIGHGRERVWRLAH</sequence>
<accession>A0ACC2NQ38</accession>
<dbReference type="EMBL" id="CM056743">
    <property type="protein sequence ID" value="KAJ8671640.1"/>
    <property type="molecule type" value="Genomic_DNA"/>
</dbReference>
<evidence type="ECO:0000313" key="1">
    <source>
        <dbReference type="EMBL" id="KAJ8671640.1"/>
    </source>
</evidence>
<dbReference type="Proteomes" id="UP001239111">
    <property type="component" value="Chromosome 3"/>
</dbReference>
<reference evidence="1" key="1">
    <citation type="submission" date="2023-04" db="EMBL/GenBank/DDBJ databases">
        <title>A chromosome-level genome assembly of the parasitoid wasp Eretmocerus hayati.</title>
        <authorList>
            <person name="Zhong Y."/>
            <person name="Liu S."/>
            <person name="Liu Y."/>
        </authorList>
    </citation>
    <scope>NUCLEOTIDE SEQUENCE</scope>
    <source>
        <strain evidence="1">ZJU_SS_LIU_2023</strain>
    </source>
</reference>
<keyword evidence="2" id="KW-1185">Reference proteome</keyword>
<name>A0ACC2NQ38_9HYME</name>
<evidence type="ECO:0000313" key="2">
    <source>
        <dbReference type="Proteomes" id="UP001239111"/>
    </source>
</evidence>
<protein>
    <submittedName>
        <fullName evidence="1">Uncharacterized protein</fullName>
    </submittedName>
</protein>